<protein>
    <submittedName>
        <fullName evidence="1">Uncharacterized protein</fullName>
    </submittedName>
</protein>
<dbReference type="AlphaFoldDB" id="G3HSZ5"/>
<proteinExistence type="predicted"/>
<accession>G3HSZ5</accession>
<reference evidence="2" key="1">
    <citation type="journal article" date="2011" name="Nat. Biotechnol.">
        <title>The genomic sequence of the Chinese hamster ovary (CHO)-K1 cell line.</title>
        <authorList>
            <person name="Xu X."/>
            <person name="Nagarajan H."/>
            <person name="Lewis N.E."/>
            <person name="Pan S."/>
            <person name="Cai Z."/>
            <person name="Liu X."/>
            <person name="Chen W."/>
            <person name="Xie M."/>
            <person name="Wang W."/>
            <person name="Hammond S."/>
            <person name="Andersen M.R."/>
            <person name="Neff N."/>
            <person name="Passarelli B."/>
            <person name="Koh W."/>
            <person name="Fan H.C."/>
            <person name="Wang J."/>
            <person name="Gui Y."/>
            <person name="Lee K.H."/>
            <person name="Betenbaugh M.J."/>
            <person name="Quake S.R."/>
            <person name="Famili I."/>
            <person name="Palsson B.O."/>
            <person name="Wang J."/>
        </authorList>
    </citation>
    <scope>NUCLEOTIDE SEQUENCE [LARGE SCALE GENOMIC DNA]</scope>
    <source>
        <strain evidence="2">CHO K1 cell line</strain>
    </source>
</reference>
<organism evidence="1 2">
    <name type="scientific">Cricetulus griseus</name>
    <name type="common">Chinese hamster</name>
    <name type="synonym">Cricetulus barabensis griseus</name>
    <dbReference type="NCBI Taxonomy" id="10029"/>
    <lineage>
        <taxon>Eukaryota</taxon>
        <taxon>Metazoa</taxon>
        <taxon>Chordata</taxon>
        <taxon>Craniata</taxon>
        <taxon>Vertebrata</taxon>
        <taxon>Euteleostomi</taxon>
        <taxon>Mammalia</taxon>
        <taxon>Eutheria</taxon>
        <taxon>Euarchontoglires</taxon>
        <taxon>Glires</taxon>
        <taxon>Rodentia</taxon>
        <taxon>Myomorpha</taxon>
        <taxon>Muroidea</taxon>
        <taxon>Cricetidae</taxon>
        <taxon>Cricetinae</taxon>
        <taxon>Cricetulus</taxon>
    </lineage>
</organism>
<sequence>MTLGLTPNLGTIIPQRLKLVTNFQNRARATELWSVLRRKVNEIGLPLFQFSSGWSQTKTCIHCTAWNCTEHTGLQNQYFGKAGKLFTGIIYSTPSLQYI</sequence>
<dbReference type="Proteomes" id="UP000001075">
    <property type="component" value="Unassembled WGS sequence"/>
</dbReference>
<evidence type="ECO:0000313" key="1">
    <source>
        <dbReference type="EMBL" id="EGV93511.1"/>
    </source>
</evidence>
<gene>
    <name evidence="1" type="ORF">I79_013995</name>
</gene>
<dbReference type="EMBL" id="JH000678">
    <property type="protein sequence ID" value="EGV93511.1"/>
    <property type="molecule type" value="Genomic_DNA"/>
</dbReference>
<dbReference type="InParanoid" id="G3HSZ5"/>
<evidence type="ECO:0000313" key="2">
    <source>
        <dbReference type="Proteomes" id="UP000001075"/>
    </source>
</evidence>
<name>G3HSZ5_CRIGR</name>